<organism evidence="1 2">
    <name type="scientific">Escherichia coli</name>
    <dbReference type="NCBI Taxonomy" id="562"/>
    <lineage>
        <taxon>Bacteria</taxon>
        <taxon>Pseudomonadati</taxon>
        <taxon>Pseudomonadota</taxon>
        <taxon>Gammaproteobacteria</taxon>
        <taxon>Enterobacterales</taxon>
        <taxon>Enterobacteriaceae</taxon>
        <taxon>Escherichia</taxon>
    </lineage>
</organism>
<dbReference type="InterPro" id="IPR010590">
    <property type="entry name" value="DUF1158"/>
</dbReference>
<gene>
    <name evidence="1" type="ORF">FWK02_35240</name>
</gene>
<feature type="non-terminal residue" evidence="1">
    <location>
        <position position="50"/>
    </location>
</feature>
<name>A0A5C9A7Y6_ECOLX</name>
<dbReference type="AlphaFoldDB" id="A0A5C9A7Y6"/>
<accession>A0A5C9A7Y6</accession>
<reference evidence="1 2" key="1">
    <citation type="submission" date="2019-08" db="EMBL/GenBank/DDBJ databases">
        <title>Whole genome analysis of cultivated E. coli strains isolated from CD patients and healthy donors.</title>
        <authorList>
            <person name="Siniagina M.N."/>
            <person name="Markelova M.I."/>
            <person name="Laikov A.V."/>
            <person name="Boulygina E.A."/>
            <person name="Khusnutdinova D.R."/>
            <person name="Kharchenko A."/>
            <person name="Grigoryeva T.V."/>
        </authorList>
    </citation>
    <scope>NUCLEOTIDE SEQUENCE [LARGE SCALE GENOMIC DNA]</scope>
    <source>
        <strain evidence="1 2">3_77_5</strain>
    </source>
</reference>
<evidence type="ECO:0000313" key="2">
    <source>
        <dbReference type="Proteomes" id="UP000321461"/>
    </source>
</evidence>
<evidence type="ECO:0000313" key="1">
    <source>
        <dbReference type="EMBL" id="TXS97055.1"/>
    </source>
</evidence>
<protein>
    <submittedName>
        <fullName evidence="1">DUF1158 domain-containing protein</fullName>
    </submittedName>
</protein>
<sequence length="50" mass="5363">MKHPLETLTTAAGILLMAFLSCLLLPAPALGLTLAQKLVTTFHLMDLSQL</sequence>
<dbReference type="Pfam" id="PF06643">
    <property type="entry name" value="DUF1158"/>
    <property type="match status" value="1"/>
</dbReference>
<dbReference type="PROSITE" id="PS51257">
    <property type="entry name" value="PROKAR_LIPOPROTEIN"/>
    <property type="match status" value="1"/>
</dbReference>
<dbReference type="EMBL" id="VSBS01002355">
    <property type="protein sequence ID" value="TXS97055.1"/>
    <property type="molecule type" value="Genomic_DNA"/>
</dbReference>
<dbReference type="Proteomes" id="UP000321461">
    <property type="component" value="Unassembled WGS sequence"/>
</dbReference>
<comment type="caution">
    <text evidence="1">The sequence shown here is derived from an EMBL/GenBank/DDBJ whole genome shotgun (WGS) entry which is preliminary data.</text>
</comment>
<proteinExistence type="predicted"/>